<evidence type="ECO:0000256" key="4">
    <source>
        <dbReference type="ARBA" id="ARBA00022617"/>
    </source>
</evidence>
<dbReference type="FunFam" id="1.10.630.10:FF:000182">
    <property type="entry name" value="Cytochrome P450 3A4"/>
    <property type="match status" value="1"/>
</dbReference>
<keyword evidence="4 11" id="KW-0349">Heme</keyword>
<comment type="caution">
    <text evidence="13">The sequence shown here is derived from an EMBL/GenBank/DDBJ whole genome shotgun (WGS) entry which is preliminary data.</text>
</comment>
<keyword evidence="9 12" id="KW-0503">Monooxygenase</keyword>
<dbReference type="Pfam" id="PF00067">
    <property type="entry name" value="p450"/>
    <property type="match status" value="1"/>
</dbReference>
<reference evidence="13" key="1">
    <citation type="submission" date="2020-06" db="EMBL/GenBank/DDBJ databases">
        <title>Draft genome of Bugula neritina, a colonial animal packing powerful symbionts and potential medicines.</title>
        <authorList>
            <person name="Rayko M."/>
        </authorList>
    </citation>
    <scope>NUCLEOTIDE SEQUENCE [LARGE SCALE GENOMIC DNA]</scope>
    <source>
        <strain evidence="13">Kwan_BN1</strain>
    </source>
</reference>
<dbReference type="PRINTS" id="PR00465">
    <property type="entry name" value="EP450IV"/>
</dbReference>
<evidence type="ECO:0000313" key="13">
    <source>
        <dbReference type="EMBL" id="KAF6018803.1"/>
    </source>
</evidence>
<evidence type="ECO:0000256" key="8">
    <source>
        <dbReference type="ARBA" id="ARBA00023004"/>
    </source>
</evidence>
<dbReference type="InterPro" id="IPR002403">
    <property type="entry name" value="Cyt_P450_E_grp-IV"/>
</dbReference>
<dbReference type="Gene3D" id="1.10.630.10">
    <property type="entry name" value="Cytochrome P450"/>
    <property type="match status" value="1"/>
</dbReference>
<evidence type="ECO:0000256" key="12">
    <source>
        <dbReference type="RuleBase" id="RU000461"/>
    </source>
</evidence>
<dbReference type="Proteomes" id="UP000593567">
    <property type="component" value="Unassembled WGS sequence"/>
</dbReference>
<protein>
    <submittedName>
        <fullName evidence="13">CYP4V2</fullName>
    </submittedName>
</protein>
<gene>
    <name evidence="13" type="ORF">EB796_022906</name>
</gene>
<dbReference type="PANTHER" id="PTHR24291">
    <property type="entry name" value="CYTOCHROME P450 FAMILY 4"/>
    <property type="match status" value="1"/>
</dbReference>
<name>A0A7J7IY06_BUGNE</name>
<sequence length="470" mass="54504">MYCILSEIQLDFFLKCCDSMVLQMYVQYRMKFYPQVISILEGNRKVKINKFRTGIWAIICLFSPDEVEKLLKSNKLIDKSDDYRFIHPWLGLGLLTSTNEKWKSRRRMLTPSFHFNILKDFLVVMNNHAGTLRDKLREEACNKEAFDAFPCLTLNSLDMICDTAMGVNMDALHNGESEYVKAVYLVKDAIAVRQRTPWYWPDFLYNYFTPMGWAVRRSINLMHQFAYKVIQERREMKSELEYSGKRKAFLDILLDCKDESGNKLTDEDIREEVDTFMFEGHDTVSAAIAHTVYLLGAHISDQKKCQQELDKILDSPRDFTMDDLSKMVYLEWCIKEALRIYPSVPWFGRALAEETEFAGYAVPKGTTVAVFTVSLHRDPDIYPDPEKFDPTRFSPENSAKRHPYAYVPFSAGPRNCIGQRFAMMELKVIMATLLLNFNIESTQSRDEVKPNPGLVLQPSTGIWVKLTSRA</sequence>
<dbReference type="PROSITE" id="PS00086">
    <property type="entry name" value="CYTOCHROME_P450"/>
    <property type="match status" value="1"/>
</dbReference>
<evidence type="ECO:0000256" key="2">
    <source>
        <dbReference type="ARBA" id="ARBA00004586"/>
    </source>
</evidence>
<proteinExistence type="inferred from homology"/>
<dbReference type="SUPFAM" id="SSF48264">
    <property type="entry name" value="Cytochrome P450"/>
    <property type="match status" value="1"/>
</dbReference>
<keyword evidence="7 12" id="KW-0560">Oxidoreductase</keyword>
<dbReference type="PANTHER" id="PTHR24291:SF189">
    <property type="entry name" value="CYTOCHROME P450 4C3-RELATED"/>
    <property type="match status" value="1"/>
</dbReference>
<keyword evidence="5 11" id="KW-0479">Metal-binding</keyword>
<keyword evidence="14" id="KW-1185">Reference proteome</keyword>
<evidence type="ECO:0000256" key="9">
    <source>
        <dbReference type="ARBA" id="ARBA00023033"/>
    </source>
</evidence>
<evidence type="ECO:0000256" key="1">
    <source>
        <dbReference type="ARBA" id="ARBA00001971"/>
    </source>
</evidence>
<evidence type="ECO:0000256" key="7">
    <source>
        <dbReference type="ARBA" id="ARBA00023002"/>
    </source>
</evidence>
<evidence type="ECO:0000256" key="5">
    <source>
        <dbReference type="ARBA" id="ARBA00022723"/>
    </source>
</evidence>
<evidence type="ECO:0000256" key="11">
    <source>
        <dbReference type="PIRSR" id="PIRSR602403-1"/>
    </source>
</evidence>
<dbReference type="GO" id="GO:0004497">
    <property type="term" value="F:monooxygenase activity"/>
    <property type="evidence" value="ECO:0007669"/>
    <property type="project" value="UniProtKB-KW"/>
</dbReference>
<keyword evidence="6" id="KW-0256">Endoplasmic reticulum</keyword>
<comment type="cofactor">
    <cofactor evidence="1 11">
        <name>heme</name>
        <dbReference type="ChEBI" id="CHEBI:30413"/>
    </cofactor>
</comment>
<feature type="binding site" description="axial binding residue" evidence="11">
    <location>
        <position position="416"/>
    </location>
    <ligand>
        <name>heme</name>
        <dbReference type="ChEBI" id="CHEBI:30413"/>
    </ligand>
    <ligandPart>
        <name>Fe</name>
        <dbReference type="ChEBI" id="CHEBI:18248"/>
    </ligandPart>
</feature>
<dbReference type="OrthoDB" id="1470350at2759"/>
<evidence type="ECO:0000256" key="3">
    <source>
        <dbReference type="ARBA" id="ARBA00010617"/>
    </source>
</evidence>
<dbReference type="AlphaFoldDB" id="A0A7J7IY06"/>
<evidence type="ECO:0000313" key="14">
    <source>
        <dbReference type="Proteomes" id="UP000593567"/>
    </source>
</evidence>
<dbReference type="InterPro" id="IPR036396">
    <property type="entry name" value="Cyt_P450_sf"/>
</dbReference>
<comment type="subcellular location">
    <subcellularLocation>
        <location evidence="2">Endoplasmic reticulum membrane</location>
    </subcellularLocation>
</comment>
<organism evidence="13 14">
    <name type="scientific">Bugula neritina</name>
    <name type="common">Brown bryozoan</name>
    <name type="synonym">Sertularia neritina</name>
    <dbReference type="NCBI Taxonomy" id="10212"/>
    <lineage>
        <taxon>Eukaryota</taxon>
        <taxon>Metazoa</taxon>
        <taxon>Spiralia</taxon>
        <taxon>Lophotrochozoa</taxon>
        <taxon>Bryozoa</taxon>
        <taxon>Gymnolaemata</taxon>
        <taxon>Cheilostomatida</taxon>
        <taxon>Flustrina</taxon>
        <taxon>Buguloidea</taxon>
        <taxon>Bugulidae</taxon>
        <taxon>Bugula</taxon>
    </lineage>
</organism>
<dbReference type="GO" id="GO:0005506">
    <property type="term" value="F:iron ion binding"/>
    <property type="evidence" value="ECO:0007669"/>
    <property type="project" value="InterPro"/>
</dbReference>
<dbReference type="GO" id="GO:0005789">
    <property type="term" value="C:endoplasmic reticulum membrane"/>
    <property type="evidence" value="ECO:0007669"/>
    <property type="project" value="UniProtKB-SubCell"/>
</dbReference>
<dbReference type="InterPro" id="IPR017972">
    <property type="entry name" value="Cyt_P450_CS"/>
</dbReference>
<keyword evidence="8 11" id="KW-0408">Iron</keyword>
<dbReference type="PRINTS" id="PR00385">
    <property type="entry name" value="P450"/>
</dbReference>
<dbReference type="InterPro" id="IPR001128">
    <property type="entry name" value="Cyt_P450"/>
</dbReference>
<evidence type="ECO:0000256" key="6">
    <source>
        <dbReference type="ARBA" id="ARBA00022824"/>
    </source>
</evidence>
<accession>A0A7J7IY06</accession>
<dbReference type="InterPro" id="IPR050196">
    <property type="entry name" value="Cytochrome_P450_Monoox"/>
</dbReference>
<dbReference type="GO" id="GO:0020037">
    <property type="term" value="F:heme binding"/>
    <property type="evidence" value="ECO:0007669"/>
    <property type="project" value="InterPro"/>
</dbReference>
<evidence type="ECO:0000256" key="10">
    <source>
        <dbReference type="ARBA" id="ARBA00023136"/>
    </source>
</evidence>
<dbReference type="EMBL" id="VXIV02003275">
    <property type="protein sequence ID" value="KAF6018803.1"/>
    <property type="molecule type" value="Genomic_DNA"/>
</dbReference>
<comment type="similarity">
    <text evidence="3 12">Belongs to the cytochrome P450 family.</text>
</comment>
<keyword evidence="10" id="KW-0472">Membrane</keyword>
<dbReference type="GO" id="GO:0016705">
    <property type="term" value="F:oxidoreductase activity, acting on paired donors, with incorporation or reduction of molecular oxygen"/>
    <property type="evidence" value="ECO:0007669"/>
    <property type="project" value="InterPro"/>
</dbReference>